<dbReference type="RefSeq" id="WP_183374810.1">
    <property type="nucleotide sequence ID" value="NZ_JACHHD010000005.1"/>
</dbReference>
<sequence>MKKILSIVCAFFLLIGIGGCSSKSDEDILAFFEAFHNTLNAQSGHITAQIQLDSTDQSIIDIDLQMLQKEDLQIALSMDLESNGNRQEDFLQFYTRDGKTYLNSMGTTSQSVLSNLGIDASEKISVYDPFMNFSDSELCDLIESSSKDGNTYSLTIDPSLISTLLDSFGTVNVESATIDAVIEQETLSSFTLSVAGTQSLEETSENIRFTIDCQIEDLDQLQSISFPDNLETY</sequence>
<evidence type="ECO:0000313" key="2">
    <source>
        <dbReference type="Proteomes" id="UP000521313"/>
    </source>
</evidence>
<organism evidence="1 2">
    <name type="scientific">Faecalicoccus acidiformans</name>
    <dbReference type="NCBI Taxonomy" id="915173"/>
    <lineage>
        <taxon>Bacteria</taxon>
        <taxon>Bacillati</taxon>
        <taxon>Bacillota</taxon>
        <taxon>Erysipelotrichia</taxon>
        <taxon>Erysipelotrichales</taxon>
        <taxon>Erysipelotrichaceae</taxon>
        <taxon>Faecalicoccus</taxon>
    </lineage>
</organism>
<proteinExistence type="predicted"/>
<dbReference type="EMBL" id="JACHHD010000005">
    <property type="protein sequence ID" value="MBB5184658.1"/>
    <property type="molecule type" value="Genomic_DNA"/>
</dbReference>
<name>A0A7W8FWW4_9FIRM</name>
<evidence type="ECO:0008006" key="3">
    <source>
        <dbReference type="Google" id="ProtNLM"/>
    </source>
</evidence>
<dbReference type="PROSITE" id="PS51257">
    <property type="entry name" value="PROKAR_LIPOPROTEIN"/>
    <property type="match status" value="1"/>
</dbReference>
<dbReference type="Proteomes" id="UP000521313">
    <property type="component" value="Unassembled WGS sequence"/>
</dbReference>
<comment type="caution">
    <text evidence="1">The sequence shown here is derived from an EMBL/GenBank/DDBJ whole genome shotgun (WGS) entry which is preliminary data.</text>
</comment>
<protein>
    <recommendedName>
        <fullName evidence="3">Lipoprotein</fullName>
    </recommendedName>
</protein>
<accession>A0A7W8FWW4</accession>
<evidence type="ECO:0000313" key="1">
    <source>
        <dbReference type="EMBL" id="MBB5184658.1"/>
    </source>
</evidence>
<gene>
    <name evidence="1" type="ORF">HNQ43_000699</name>
</gene>
<reference evidence="1 2" key="1">
    <citation type="submission" date="2020-08" db="EMBL/GenBank/DDBJ databases">
        <title>Genomic Encyclopedia of Type Strains, Phase IV (KMG-IV): sequencing the most valuable type-strain genomes for metagenomic binning, comparative biology and taxonomic classification.</title>
        <authorList>
            <person name="Goeker M."/>
        </authorList>
    </citation>
    <scope>NUCLEOTIDE SEQUENCE [LARGE SCALE GENOMIC DNA]</scope>
    <source>
        <strain evidence="1 2">DSM 26963</strain>
    </source>
</reference>
<dbReference type="AlphaFoldDB" id="A0A7W8FWW4"/>